<dbReference type="InterPro" id="IPR038078">
    <property type="entry name" value="PhoU-like_sf"/>
</dbReference>
<evidence type="ECO:0000256" key="1">
    <source>
        <dbReference type="ARBA" id="ARBA00008591"/>
    </source>
</evidence>
<protein>
    <submittedName>
        <fullName evidence="2">UPF0111 protein</fullName>
    </submittedName>
</protein>
<dbReference type="Gene3D" id="1.20.58.220">
    <property type="entry name" value="Phosphate transport system protein phou homolog 2, domain 2"/>
    <property type="match status" value="1"/>
</dbReference>
<dbReference type="PANTHER" id="PTHR36536">
    <property type="entry name" value="UPF0111 PROTEIN HI_1603"/>
    <property type="match status" value="1"/>
</dbReference>
<gene>
    <name evidence="2" type="ORF">M832_08610</name>
</gene>
<dbReference type="Proteomes" id="UP000019433">
    <property type="component" value="Chromosome"/>
</dbReference>
<dbReference type="SUPFAM" id="SSF109755">
    <property type="entry name" value="PhoU-like"/>
    <property type="match status" value="1"/>
</dbReference>
<evidence type="ECO:0000313" key="2">
    <source>
        <dbReference type="EMBL" id="AHK63710.1"/>
    </source>
</evidence>
<dbReference type="STRING" id="1229831.M832_08610"/>
<dbReference type="InterPro" id="IPR018445">
    <property type="entry name" value="Put_Phosphate_transp_reg"/>
</dbReference>
<dbReference type="PANTHER" id="PTHR36536:SF3">
    <property type="entry name" value="UPF0111 PROTEIN HI_1603"/>
    <property type="match status" value="1"/>
</dbReference>
<reference evidence="2 3" key="1">
    <citation type="journal article" date="2014" name="Syst. Appl. Microbiol.">
        <title>Evidence for the existence of two new members of the family Chlamydiaceae and proposal of Chlamydia avium sp. nov. and Chlamydia gallinacea sp. nov.</title>
        <authorList>
            <person name="Sachse K."/>
            <person name="Laroucau K."/>
            <person name="Riege K."/>
            <person name="Wehner S."/>
            <person name="Dilcher M."/>
            <person name="Creasy H.H."/>
            <person name="Weidmann M."/>
            <person name="Myers G."/>
            <person name="Vorimore F."/>
            <person name="Vicari N."/>
            <person name="Magnino S."/>
            <person name="Liebler-Tenorio E."/>
            <person name="Ruettger A."/>
            <person name="Bavoil P.M."/>
            <person name="Hufert F.T."/>
            <person name="Rossello-Mora R."/>
            <person name="Marz M."/>
        </authorList>
    </citation>
    <scope>NUCLEOTIDE SEQUENCE [LARGE SCALE GENOMIC DNA]</scope>
    <source>
        <strain evidence="2 3">10DC88</strain>
    </source>
</reference>
<dbReference type="AlphaFoldDB" id="W8JHT7"/>
<dbReference type="NCBIfam" id="TIGR00153">
    <property type="entry name" value="TIGR00153 family protein"/>
    <property type="match status" value="1"/>
</dbReference>
<dbReference type="InterPro" id="IPR002727">
    <property type="entry name" value="DUF47"/>
</dbReference>
<accession>W8JHT7</accession>
<proteinExistence type="inferred from homology"/>
<dbReference type="eggNOG" id="COG1392">
    <property type="taxonomic scope" value="Bacteria"/>
</dbReference>
<dbReference type="Pfam" id="PF01865">
    <property type="entry name" value="PhoU_div"/>
    <property type="match status" value="1"/>
</dbReference>
<dbReference type="PATRIC" id="fig|1229831.3.peg.860"/>
<name>W8JHT7_9CHLA</name>
<dbReference type="EMBL" id="CP006571">
    <property type="protein sequence ID" value="AHK63710.1"/>
    <property type="molecule type" value="Genomic_DNA"/>
</dbReference>
<evidence type="ECO:0000313" key="3">
    <source>
        <dbReference type="Proteomes" id="UP000019433"/>
    </source>
</evidence>
<dbReference type="KEGG" id="cav:M832_08610"/>
<sequence>MKASYYCQKGILMQTLARLFGQSPFAPLQAHLEVVAFCVQQMLPIFLALRDQDYQQVHILAKTISDKEYQADCIKNDMRNHLPVGLFMPISRAGILEIISIQDSIADTAEDVAILLTVRELQFYPEFEAIFSQFLHKSIETFDFIMKVIQEFNKLLESSFGGRKADKVRFLVSRVAKAEHECDVIQRQLMQIFFSDEFTISTKECYLWLQIIKRVAGISDNSEKLAYRINMTLEEK</sequence>
<organism evidence="2 3">
    <name type="scientific">Chlamydia avium 10DC88</name>
    <dbReference type="NCBI Taxonomy" id="1229831"/>
    <lineage>
        <taxon>Bacteria</taxon>
        <taxon>Pseudomonadati</taxon>
        <taxon>Chlamydiota</taxon>
        <taxon>Chlamydiia</taxon>
        <taxon>Chlamydiales</taxon>
        <taxon>Chlamydiaceae</taxon>
        <taxon>Chlamydia/Chlamydophila group</taxon>
        <taxon>Chlamydia</taxon>
    </lineage>
</organism>
<comment type="similarity">
    <text evidence="1">Belongs to the UPF0111 family.</text>
</comment>
<dbReference type="HOGENOM" id="CLU_104916_0_1_0"/>